<dbReference type="PANTHER" id="PTHR35179:SF1">
    <property type="entry name" value="INTEGRAL MEMBRANE PROTEIN"/>
    <property type="match status" value="1"/>
</dbReference>
<keyword evidence="1" id="KW-0812">Transmembrane</keyword>
<evidence type="ECO:0008006" key="4">
    <source>
        <dbReference type="Google" id="ProtNLM"/>
    </source>
</evidence>
<dbReference type="Proteomes" id="UP000326198">
    <property type="component" value="Unassembled WGS sequence"/>
</dbReference>
<dbReference type="AlphaFoldDB" id="A0A5N7BFB6"/>
<reference evidence="2 3" key="1">
    <citation type="submission" date="2019-04" db="EMBL/GenBank/DDBJ databases">
        <title>Friends and foes A comparative genomics studyof 23 Aspergillus species from section Flavi.</title>
        <authorList>
            <consortium name="DOE Joint Genome Institute"/>
            <person name="Kjaerbolling I."/>
            <person name="Vesth T."/>
            <person name="Frisvad J.C."/>
            <person name="Nybo J.L."/>
            <person name="Theobald S."/>
            <person name="Kildgaard S."/>
            <person name="Isbrandt T."/>
            <person name="Kuo A."/>
            <person name="Sato A."/>
            <person name="Lyhne E.K."/>
            <person name="Kogle M.E."/>
            <person name="Wiebenga A."/>
            <person name="Kun R.S."/>
            <person name="Lubbers R.J."/>
            <person name="Makela M.R."/>
            <person name="Barry K."/>
            <person name="Chovatia M."/>
            <person name="Clum A."/>
            <person name="Daum C."/>
            <person name="Haridas S."/>
            <person name="He G."/>
            <person name="LaButti K."/>
            <person name="Lipzen A."/>
            <person name="Mondo S."/>
            <person name="Riley R."/>
            <person name="Salamov A."/>
            <person name="Simmons B.A."/>
            <person name="Magnuson J.K."/>
            <person name="Henrissat B."/>
            <person name="Mortensen U.H."/>
            <person name="Larsen T.O."/>
            <person name="Devries R.P."/>
            <person name="Grigoriev I.V."/>
            <person name="Machida M."/>
            <person name="Baker S.E."/>
            <person name="Andersen M.R."/>
        </authorList>
    </citation>
    <scope>NUCLEOTIDE SEQUENCE [LARGE SCALE GENOMIC DNA]</scope>
    <source>
        <strain evidence="2 3">IBT 29228</strain>
    </source>
</reference>
<feature type="transmembrane region" description="Helical" evidence="1">
    <location>
        <begin position="117"/>
        <end position="134"/>
    </location>
</feature>
<dbReference type="PANTHER" id="PTHR35179">
    <property type="entry name" value="PROTEIN CBG02620"/>
    <property type="match status" value="1"/>
</dbReference>
<accession>A0A5N7BFB6</accession>
<feature type="transmembrane region" description="Helical" evidence="1">
    <location>
        <begin position="72"/>
        <end position="96"/>
    </location>
</feature>
<keyword evidence="3" id="KW-1185">Reference proteome</keyword>
<protein>
    <recommendedName>
        <fullName evidence="4">Organic solute transporter Ostalpha-domain-containing protein</fullName>
    </recommendedName>
</protein>
<feature type="transmembrane region" description="Helical" evidence="1">
    <location>
        <begin position="154"/>
        <end position="174"/>
    </location>
</feature>
<feature type="transmembrane region" description="Helical" evidence="1">
    <location>
        <begin position="12"/>
        <end position="30"/>
    </location>
</feature>
<dbReference type="OrthoDB" id="3205825at2759"/>
<feature type="transmembrane region" description="Helical" evidence="1">
    <location>
        <begin position="42"/>
        <end position="66"/>
    </location>
</feature>
<sequence>MGASVNDFKLVGLAAGFTLGFGFLTVWNAIKQTSEIEKPYKSPFVILIWIEILSNVVIAVMGWLVLEGIVPIIAPVLALLLLCWALEIQCCMQVIINRIYIVVEKKETARKVKWGTACLITAINIAVFCIWIPAHMTPPVNHTFVLINRFWDPISKLLICIVDACLNVWFLRVVRVRLVRQNGLKKYGPLVRFNMRMMFISVLMDAILIGLMFLPNPMVYIQFHPVTYIVKLNIELKMASLIRKLSRENNLSSEIHETGMHLSRFNPPGHYIKCDDEVREKRNVRHMQFAQLQQQGFETEDMKIMKTTSVRVVTSPRPFVKDTLPPLPPLPPLPKHRR</sequence>
<evidence type="ECO:0000256" key="1">
    <source>
        <dbReference type="SAM" id="Phobius"/>
    </source>
</evidence>
<organism evidence="2 3">
    <name type="scientific">Aspergillus bertholletiae</name>
    <dbReference type="NCBI Taxonomy" id="1226010"/>
    <lineage>
        <taxon>Eukaryota</taxon>
        <taxon>Fungi</taxon>
        <taxon>Dikarya</taxon>
        <taxon>Ascomycota</taxon>
        <taxon>Pezizomycotina</taxon>
        <taxon>Eurotiomycetes</taxon>
        <taxon>Eurotiomycetidae</taxon>
        <taxon>Eurotiales</taxon>
        <taxon>Aspergillaceae</taxon>
        <taxon>Aspergillus</taxon>
        <taxon>Aspergillus subgen. Circumdati</taxon>
    </lineage>
</organism>
<proteinExistence type="predicted"/>
<gene>
    <name evidence="2" type="ORF">BDV26DRAFT_135447</name>
</gene>
<name>A0A5N7BFB6_9EURO</name>
<feature type="transmembrane region" description="Helical" evidence="1">
    <location>
        <begin position="195"/>
        <end position="214"/>
    </location>
</feature>
<evidence type="ECO:0000313" key="3">
    <source>
        <dbReference type="Proteomes" id="UP000326198"/>
    </source>
</evidence>
<keyword evidence="1" id="KW-0472">Membrane</keyword>
<dbReference type="EMBL" id="ML736181">
    <property type="protein sequence ID" value="KAE8380466.1"/>
    <property type="molecule type" value="Genomic_DNA"/>
</dbReference>
<evidence type="ECO:0000313" key="2">
    <source>
        <dbReference type="EMBL" id="KAE8380466.1"/>
    </source>
</evidence>
<keyword evidence="1" id="KW-1133">Transmembrane helix</keyword>